<name>A0A3N9Y286_9ACTN</name>
<keyword evidence="1" id="KW-0732">Signal</keyword>
<feature type="chain" id="PRO_5039384628" evidence="1">
    <location>
        <begin position="33"/>
        <end position="239"/>
    </location>
</feature>
<proteinExistence type="predicted"/>
<evidence type="ECO:0000313" key="3">
    <source>
        <dbReference type="Proteomes" id="UP000278981"/>
    </source>
</evidence>
<accession>A0A3N9Y286</accession>
<evidence type="ECO:0000313" key="2">
    <source>
        <dbReference type="EMBL" id="RQX13457.1"/>
    </source>
</evidence>
<feature type="signal peptide" evidence="1">
    <location>
        <begin position="1"/>
        <end position="32"/>
    </location>
</feature>
<organism evidence="2 3">
    <name type="scientific">Micromonospora ureilytica</name>
    <dbReference type="NCBI Taxonomy" id="709868"/>
    <lineage>
        <taxon>Bacteria</taxon>
        <taxon>Bacillati</taxon>
        <taxon>Actinomycetota</taxon>
        <taxon>Actinomycetes</taxon>
        <taxon>Micromonosporales</taxon>
        <taxon>Micromonosporaceae</taxon>
        <taxon>Micromonospora</taxon>
    </lineage>
</organism>
<reference evidence="2 3" key="1">
    <citation type="submission" date="2018-04" db="EMBL/GenBank/DDBJ databases">
        <title>Micromonosporas from Atacama Desert.</title>
        <authorList>
            <person name="Carro L."/>
            <person name="Klenk H.-P."/>
            <person name="Goodfellow M."/>
        </authorList>
    </citation>
    <scope>NUCLEOTIDE SEQUENCE [LARGE SCALE GENOMIC DNA]</scope>
    <source>
        <strain evidence="2 3">LB19</strain>
    </source>
</reference>
<gene>
    <name evidence="2" type="ORF">DDE19_25565</name>
</gene>
<sequence>MQPASILVTMTPRRLVTLATAVTLLLTLTACGSDAPTREEASQEAHSAAARQASASSAEQISTLLSAVTQASPLRSVATSTRDTCHAGVTNALWPHDDYRLSCSLSDIRYFGADGDILDVVREVDKRAKAAGLIPTTTSAIEDVETYYAANGKTDDGLLLPPPGLSYLVPAHDWTVQVRWTRDVNALINQAVPDLTWPTVFVEADPVDFDALRSGLLRRSEYLVTVSSGTTYYEVPWPS</sequence>
<comment type="caution">
    <text evidence="2">The sequence shown here is derived from an EMBL/GenBank/DDBJ whole genome shotgun (WGS) entry which is preliminary data.</text>
</comment>
<dbReference type="AlphaFoldDB" id="A0A3N9Y286"/>
<protein>
    <submittedName>
        <fullName evidence="2">Uncharacterized protein</fullName>
    </submittedName>
</protein>
<dbReference type="EMBL" id="QDGB01000325">
    <property type="protein sequence ID" value="RQX13457.1"/>
    <property type="molecule type" value="Genomic_DNA"/>
</dbReference>
<dbReference type="Proteomes" id="UP000278981">
    <property type="component" value="Unassembled WGS sequence"/>
</dbReference>
<evidence type="ECO:0000256" key="1">
    <source>
        <dbReference type="SAM" id="SignalP"/>
    </source>
</evidence>